<gene>
    <name evidence="1" type="ORF">WAZ07_08895</name>
</gene>
<dbReference type="Proteomes" id="UP001372526">
    <property type="component" value="Unassembled WGS sequence"/>
</dbReference>
<evidence type="ECO:0000313" key="1">
    <source>
        <dbReference type="EMBL" id="MEI4801441.1"/>
    </source>
</evidence>
<protein>
    <submittedName>
        <fullName evidence="1">Uncharacterized protein</fullName>
    </submittedName>
</protein>
<organism evidence="1 2">
    <name type="scientific">Bacillus bruguierae</name>
    <dbReference type="NCBI Taxonomy" id="3127667"/>
    <lineage>
        <taxon>Bacteria</taxon>
        <taxon>Bacillati</taxon>
        <taxon>Bacillota</taxon>
        <taxon>Bacilli</taxon>
        <taxon>Bacillales</taxon>
        <taxon>Bacillaceae</taxon>
        <taxon>Bacillus</taxon>
    </lineage>
</organism>
<proteinExistence type="predicted"/>
<name>A0ABU8FHR8_9BACI</name>
<keyword evidence="2" id="KW-1185">Reference proteome</keyword>
<sequence length="75" mass="7697">MACLNNPVSIPICITLKFNVFSGSGSTTVACNSCTASTIFDPATGDLTITQPAVAHFTIDVNDDLSTAVVFVGLS</sequence>
<dbReference type="EMBL" id="JBAWSX010000004">
    <property type="protein sequence ID" value="MEI4801441.1"/>
    <property type="molecule type" value="Genomic_DNA"/>
</dbReference>
<accession>A0ABU8FHR8</accession>
<reference evidence="1 2" key="1">
    <citation type="submission" date="2024-01" db="EMBL/GenBank/DDBJ databases">
        <title>Seven novel Bacillus-like species.</title>
        <authorList>
            <person name="Liu G."/>
        </authorList>
    </citation>
    <scope>NUCLEOTIDE SEQUENCE [LARGE SCALE GENOMIC DNA]</scope>
    <source>
        <strain evidence="1 2">FJAT-51639</strain>
    </source>
</reference>
<dbReference type="RefSeq" id="WP_090915076.1">
    <property type="nucleotide sequence ID" value="NZ_JBAWSX010000004.1"/>
</dbReference>
<comment type="caution">
    <text evidence="1">The sequence shown here is derived from an EMBL/GenBank/DDBJ whole genome shotgun (WGS) entry which is preliminary data.</text>
</comment>
<evidence type="ECO:0000313" key="2">
    <source>
        <dbReference type="Proteomes" id="UP001372526"/>
    </source>
</evidence>